<dbReference type="GO" id="GO:0004252">
    <property type="term" value="F:serine-type endopeptidase activity"/>
    <property type="evidence" value="ECO:0007669"/>
    <property type="project" value="UniProtKB-UniRule"/>
</dbReference>
<dbReference type="Pfam" id="PF02897">
    <property type="entry name" value="Peptidase_S9_N"/>
    <property type="match status" value="1"/>
</dbReference>
<evidence type="ECO:0000256" key="8">
    <source>
        <dbReference type="SAM" id="SignalP"/>
    </source>
</evidence>
<dbReference type="PROSITE" id="PS00708">
    <property type="entry name" value="PRO_ENDOPEP_SER"/>
    <property type="match status" value="1"/>
</dbReference>
<dbReference type="SUPFAM" id="SSF53474">
    <property type="entry name" value="alpha/beta-Hydrolases"/>
    <property type="match status" value="1"/>
</dbReference>
<proteinExistence type="inferred from homology"/>
<dbReference type="PANTHER" id="PTHR42881:SF2">
    <property type="entry name" value="PROLYL ENDOPEPTIDASE"/>
    <property type="match status" value="1"/>
</dbReference>
<dbReference type="FunFam" id="3.40.50.1820:FF:000005">
    <property type="entry name" value="Prolyl endopeptidase"/>
    <property type="match status" value="1"/>
</dbReference>
<organism evidence="11 12">
    <name type="scientific">Parastrongyloides trichosuri</name>
    <name type="common">Possum-specific nematode worm</name>
    <dbReference type="NCBI Taxonomy" id="131310"/>
    <lineage>
        <taxon>Eukaryota</taxon>
        <taxon>Metazoa</taxon>
        <taxon>Ecdysozoa</taxon>
        <taxon>Nematoda</taxon>
        <taxon>Chromadorea</taxon>
        <taxon>Rhabditida</taxon>
        <taxon>Tylenchina</taxon>
        <taxon>Panagrolaimomorpha</taxon>
        <taxon>Strongyloidoidea</taxon>
        <taxon>Strongyloididae</taxon>
        <taxon>Parastrongyloides</taxon>
    </lineage>
</organism>
<evidence type="ECO:0000256" key="4">
    <source>
        <dbReference type="ARBA" id="ARBA00022670"/>
    </source>
</evidence>
<accession>A0A0N4ZL99</accession>
<dbReference type="InterPro" id="IPR051167">
    <property type="entry name" value="Prolyl_oligopep/macrocyclase"/>
</dbReference>
<evidence type="ECO:0000256" key="6">
    <source>
        <dbReference type="ARBA" id="ARBA00022825"/>
    </source>
</evidence>
<dbReference type="InterPro" id="IPR002471">
    <property type="entry name" value="Pept_S9_AS"/>
</dbReference>
<comment type="similarity">
    <text evidence="2 7">Belongs to the peptidase S9A family.</text>
</comment>
<dbReference type="InterPro" id="IPR001375">
    <property type="entry name" value="Peptidase_S9_cat"/>
</dbReference>
<keyword evidence="8" id="KW-0732">Signal</keyword>
<protein>
    <recommendedName>
        <fullName evidence="3 7">Prolyl endopeptidase</fullName>
        <ecNumber evidence="7">3.4.21.-</ecNumber>
    </recommendedName>
</protein>
<sequence length="756" mass="87198">MYSNLLFILILSLSSISSFSNAKSRRLKGNYRWFTPTRNNQGCPKVKINVNRYPIVQPDFKTHDTYFGKRIRDYYRELENTTTRKSRKFIKSLNHLTEKTLKKSNLRKKVQKTLTKYLDYEKFGMYSKHGDYYYFFHNTGLQEQDVLKRVKKLGDTPETFLDVNELSKDGSVGLDTVEFSKDGSVMAYSLIINGSDWTTIKFKKANGKDLPDVLTNVKFSGMQFAFGAKGFIYGSYPERKEIDEDYVLYYHKMGTQQSKDFVLIDDNKSKDSTIEADISEDERYLFVYYFESADDYNRVGYYDLSKLNGKEFTKKIYPTPIFDKYEAEYSIFGNDKDVIYVFTNKGAPNGKIFKLNLKDISKGEKKWNVIVKEESDSTIDIVSMIGSKYFIVNRLKDVVSHLYVHEKETGKLIRELTLPKGVVKALSSRNDTNEFFIGFTNQATPNTIYKGNLDDLKLKKVFEFKKVIQNVPKGFKGDDLEVTQIFYKSTDGAKVPMFMLHKKGLKLNGKNPVILEGYGGFGEVNAPYFSTSRYLFVRKFSGIWCIANIRGGGEYGDKWHKAGMRHNKQHTFDDIIHAAKYLIKHRYTNPSKLSIYGTSNGGLVVTVASQQRPDLFGAVISKSALYDMLRYTNFTIGRAWIPEFGDPSIKEDFKYLLTYSPLHNIRRPKRFGQWPSTFMSSDLDDDRVPVGHTLKYAATLYNFFKSKLRYQKNPVIVQIDKGTGHGDGMGLSKIINEISDEYAFLHLALNLKWKHD</sequence>
<dbReference type="GO" id="GO:0006508">
    <property type="term" value="P:proteolysis"/>
    <property type="evidence" value="ECO:0007669"/>
    <property type="project" value="UniProtKB-KW"/>
</dbReference>
<dbReference type="PANTHER" id="PTHR42881">
    <property type="entry name" value="PROLYL ENDOPEPTIDASE"/>
    <property type="match status" value="1"/>
</dbReference>
<name>A0A0N4ZL99_PARTI</name>
<evidence type="ECO:0000256" key="7">
    <source>
        <dbReference type="RuleBase" id="RU368024"/>
    </source>
</evidence>
<evidence type="ECO:0000313" key="11">
    <source>
        <dbReference type="Proteomes" id="UP000038045"/>
    </source>
</evidence>
<evidence type="ECO:0000313" key="12">
    <source>
        <dbReference type="WBParaSite" id="PTRK_0000905300.1"/>
    </source>
</evidence>
<comment type="catalytic activity">
    <reaction evidence="1">
        <text>Hydrolysis of Pro-|-Xaa &gt;&gt; Ala-|-Xaa in oligopeptides.</text>
        <dbReference type="EC" id="3.4.21.26"/>
    </reaction>
</comment>
<dbReference type="WBParaSite" id="PTRK_0000905300.1">
    <property type="protein sequence ID" value="PTRK_0000905300.1"/>
    <property type="gene ID" value="PTRK_0000905300"/>
</dbReference>
<dbReference type="InterPro" id="IPR023302">
    <property type="entry name" value="Pept_S9A_N"/>
</dbReference>
<keyword evidence="5 7" id="KW-0378">Hydrolase</keyword>
<dbReference type="Gene3D" id="2.130.10.120">
    <property type="entry name" value="Prolyl oligopeptidase, N-terminal domain"/>
    <property type="match status" value="1"/>
</dbReference>
<keyword evidence="11" id="KW-1185">Reference proteome</keyword>
<dbReference type="InterPro" id="IPR029058">
    <property type="entry name" value="AB_hydrolase_fold"/>
</dbReference>
<dbReference type="SUPFAM" id="SSF50993">
    <property type="entry name" value="Peptidase/esterase 'gauge' domain"/>
    <property type="match status" value="1"/>
</dbReference>
<dbReference type="GO" id="GO:0070012">
    <property type="term" value="F:oligopeptidase activity"/>
    <property type="evidence" value="ECO:0007669"/>
    <property type="project" value="TreeGrafter"/>
</dbReference>
<dbReference type="AlphaFoldDB" id="A0A0N4ZL99"/>
<evidence type="ECO:0000256" key="5">
    <source>
        <dbReference type="ARBA" id="ARBA00022801"/>
    </source>
</evidence>
<keyword evidence="4 7" id="KW-0645">Protease</keyword>
<dbReference type="GO" id="GO:0005829">
    <property type="term" value="C:cytosol"/>
    <property type="evidence" value="ECO:0007669"/>
    <property type="project" value="TreeGrafter"/>
</dbReference>
<dbReference type="Gene3D" id="3.40.50.1820">
    <property type="entry name" value="alpha/beta hydrolase"/>
    <property type="match status" value="1"/>
</dbReference>
<dbReference type="PRINTS" id="PR00862">
    <property type="entry name" value="PROLIGOPTASE"/>
</dbReference>
<evidence type="ECO:0000256" key="2">
    <source>
        <dbReference type="ARBA" id="ARBA00005228"/>
    </source>
</evidence>
<feature type="domain" description="Peptidase S9A N-terminal" evidence="10">
    <location>
        <begin position="61"/>
        <end position="458"/>
    </location>
</feature>
<evidence type="ECO:0000259" key="9">
    <source>
        <dbReference type="Pfam" id="PF00326"/>
    </source>
</evidence>
<dbReference type="Pfam" id="PF00326">
    <property type="entry name" value="Peptidase_S9"/>
    <property type="match status" value="1"/>
</dbReference>
<dbReference type="EC" id="3.4.21.-" evidence="7"/>
<evidence type="ECO:0000256" key="3">
    <source>
        <dbReference type="ARBA" id="ARBA00016310"/>
    </source>
</evidence>
<keyword evidence="6 7" id="KW-0720">Serine protease</keyword>
<feature type="chain" id="PRO_5005891885" description="Prolyl endopeptidase" evidence="8">
    <location>
        <begin position="23"/>
        <end position="756"/>
    </location>
</feature>
<evidence type="ECO:0000259" key="10">
    <source>
        <dbReference type="Pfam" id="PF02897"/>
    </source>
</evidence>
<feature type="domain" description="Peptidase S9 prolyl oligopeptidase catalytic" evidence="9">
    <location>
        <begin position="529"/>
        <end position="750"/>
    </location>
</feature>
<dbReference type="InterPro" id="IPR002470">
    <property type="entry name" value="Peptidase_S9A"/>
</dbReference>
<reference evidence="12" key="1">
    <citation type="submission" date="2017-02" db="UniProtKB">
        <authorList>
            <consortium name="WormBaseParasite"/>
        </authorList>
    </citation>
    <scope>IDENTIFICATION</scope>
</reference>
<feature type="signal peptide" evidence="8">
    <location>
        <begin position="1"/>
        <end position="22"/>
    </location>
</feature>
<evidence type="ECO:0000256" key="1">
    <source>
        <dbReference type="ARBA" id="ARBA00001070"/>
    </source>
</evidence>
<dbReference type="Proteomes" id="UP000038045">
    <property type="component" value="Unplaced"/>
</dbReference>